<protein>
    <submittedName>
        <fullName evidence="1">Methylmalonate-semialdehyde dehydrogenase</fullName>
    </submittedName>
</protein>
<sequence>MAKFLQCGSNVSLCGRNSNHQSEQQHSPPETFLPPLFSSFAVAGTGSAFRHNGFGSAGVYTSMGSNSQKQQRNESDSLTPVEMTSLGFSANAGSQLNFPALAASTPLLISHPQGFHSFHGKLREESTAKIIHLEHQMSPLLQQDHRSNLTDPINPPSTANRIIQRVMAAQSYNGAENVNGIMPTVSRANGDKRSGDSAASNGVVYIDIEKYEVKNSEIRFSAPNNEMTPGNLMDIEVFRHNAEGNYLPPIDRLLEDFVDFDGLYELLK</sequence>
<name>A0A2Z7B2B6_9LAMI</name>
<evidence type="ECO:0000313" key="2">
    <source>
        <dbReference type="Proteomes" id="UP000250235"/>
    </source>
</evidence>
<dbReference type="EMBL" id="KV010266">
    <property type="protein sequence ID" value="KZV27846.1"/>
    <property type="molecule type" value="Genomic_DNA"/>
</dbReference>
<reference evidence="1 2" key="1">
    <citation type="journal article" date="2015" name="Proc. Natl. Acad. Sci. U.S.A.">
        <title>The resurrection genome of Boea hygrometrica: A blueprint for survival of dehydration.</title>
        <authorList>
            <person name="Xiao L."/>
            <person name="Yang G."/>
            <person name="Zhang L."/>
            <person name="Yang X."/>
            <person name="Zhao S."/>
            <person name="Ji Z."/>
            <person name="Zhou Q."/>
            <person name="Hu M."/>
            <person name="Wang Y."/>
            <person name="Chen M."/>
            <person name="Xu Y."/>
            <person name="Jin H."/>
            <person name="Xiao X."/>
            <person name="Hu G."/>
            <person name="Bao F."/>
            <person name="Hu Y."/>
            <person name="Wan P."/>
            <person name="Li L."/>
            <person name="Deng X."/>
            <person name="Kuang T."/>
            <person name="Xiang C."/>
            <person name="Zhu J.K."/>
            <person name="Oliver M.J."/>
            <person name="He Y."/>
        </authorList>
    </citation>
    <scope>NUCLEOTIDE SEQUENCE [LARGE SCALE GENOMIC DNA]</scope>
    <source>
        <strain evidence="2">cv. XS01</strain>
    </source>
</reference>
<evidence type="ECO:0000313" key="1">
    <source>
        <dbReference type="EMBL" id="KZV27846.1"/>
    </source>
</evidence>
<gene>
    <name evidence="1" type="ORF">F511_36124</name>
</gene>
<dbReference type="Proteomes" id="UP000250235">
    <property type="component" value="Unassembled WGS sequence"/>
</dbReference>
<organism evidence="1 2">
    <name type="scientific">Dorcoceras hygrometricum</name>
    <dbReference type="NCBI Taxonomy" id="472368"/>
    <lineage>
        <taxon>Eukaryota</taxon>
        <taxon>Viridiplantae</taxon>
        <taxon>Streptophyta</taxon>
        <taxon>Embryophyta</taxon>
        <taxon>Tracheophyta</taxon>
        <taxon>Spermatophyta</taxon>
        <taxon>Magnoliopsida</taxon>
        <taxon>eudicotyledons</taxon>
        <taxon>Gunneridae</taxon>
        <taxon>Pentapetalae</taxon>
        <taxon>asterids</taxon>
        <taxon>lamiids</taxon>
        <taxon>Lamiales</taxon>
        <taxon>Gesneriaceae</taxon>
        <taxon>Didymocarpoideae</taxon>
        <taxon>Trichosporeae</taxon>
        <taxon>Loxocarpinae</taxon>
        <taxon>Dorcoceras</taxon>
    </lineage>
</organism>
<keyword evidence="2" id="KW-1185">Reference proteome</keyword>
<proteinExistence type="predicted"/>
<dbReference type="AlphaFoldDB" id="A0A2Z7B2B6"/>
<accession>A0A2Z7B2B6</accession>